<accession>A0A1Y1UPL5</accession>
<dbReference type="AlphaFoldDB" id="A0A1Y1UPL5"/>
<evidence type="ECO:0000256" key="2">
    <source>
        <dbReference type="SAM" id="SignalP"/>
    </source>
</evidence>
<feature type="chain" id="PRO_5012169125" description="RanBP2-type domain-containing protein" evidence="2">
    <location>
        <begin position="32"/>
        <end position="188"/>
    </location>
</feature>
<dbReference type="InParanoid" id="A0A1Y1UPL5"/>
<keyword evidence="2" id="KW-0732">Signal</keyword>
<dbReference type="GeneID" id="33554079"/>
<keyword evidence="4" id="KW-1185">Reference proteome</keyword>
<gene>
    <name evidence="3" type="ORF">BD324DRAFT_246696</name>
</gene>
<dbReference type="OrthoDB" id="2595923at2759"/>
<evidence type="ECO:0000313" key="4">
    <source>
        <dbReference type="Proteomes" id="UP000193218"/>
    </source>
</evidence>
<sequence length="188" mass="20165">MDRPWSILSSVSIRSVSLISLLTLALPTTFASRSSDDLSLVKRQSLGFNTSFGDNGGSFSSDLPIACVEGCLPNLVNFLGCTTLNASDTTAGEPTASDYCSWLCGSSNYTGFTQCLNCVIANGEQDVTLNDVNEKLRQANEVSPRNAPKPSPPLSLRSLLVPRQLPRRSPPSPRTPSLSPRGQVYRAL</sequence>
<feature type="signal peptide" evidence="2">
    <location>
        <begin position="1"/>
        <end position="31"/>
    </location>
</feature>
<organism evidence="3 4">
    <name type="scientific">Kockovaella imperatae</name>
    <dbReference type="NCBI Taxonomy" id="4999"/>
    <lineage>
        <taxon>Eukaryota</taxon>
        <taxon>Fungi</taxon>
        <taxon>Dikarya</taxon>
        <taxon>Basidiomycota</taxon>
        <taxon>Agaricomycotina</taxon>
        <taxon>Tremellomycetes</taxon>
        <taxon>Tremellales</taxon>
        <taxon>Cuniculitremaceae</taxon>
        <taxon>Kockovaella</taxon>
    </lineage>
</organism>
<proteinExistence type="predicted"/>
<comment type="caution">
    <text evidence="3">The sequence shown here is derived from an EMBL/GenBank/DDBJ whole genome shotgun (WGS) entry which is preliminary data.</text>
</comment>
<dbReference type="EMBL" id="NBSH01000002">
    <property type="protein sequence ID" value="ORX39971.1"/>
    <property type="molecule type" value="Genomic_DNA"/>
</dbReference>
<dbReference type="Proteomes" id="UP000193218">
    <property type="component" value="Unassembled WGS sequence"/>
</dbReference>
<name>A0A1Y1UPL5_9TREE</name>
<evidence type="ECO:0000313" key="3">
    <source>
        <dbReference type="EMBL" id="ORX39971.1"/>
    </source>
</evidence>
<evidence type="ECO:0008006" key="5">
    <source>
        <dbReference type="Google" id="ProtNLM"/>
    </source>
</evidence>
<protein>
    <recommendedName>
        <fullName evidence="5">RanBP2-type domain-containing protein</fullName>
    </recommendedName>
</protein>
<reference evidence="3 4" key="1">
    <citation type="submission" date="2017-03" db="EMBL/GenBank/DDBJ databases">
        <title>Widespread Adenine N6-methylation of Active Genes in Fungi.</title>
        <authorList>
            <consortium name="DOE Joint Genome Institute"/>
            <person name="Mondo S.J."/>
            <person name="Dannebaum R.O."/>
            <person name="Kuo R.C."/>
            <person name="Louie K.B."/>
            <person name="Bewick A.J."/>
            <person name="Labutti K."/>
            <person name="Haridas S."/>
            <person name="Kuo A."/>
            <person name="Salamov A."/>
            <person name="Ahrendt S.R."/>
            <person name="Lau R."/>
            <person name="Bowen B.P."/>
            <person name="Lipzen A."/>
            <person name="Sullivan W."/>
            <person name="Andreopoulos W.B."/>
            <person name="Clum A."/>
            <person name="Lindquist E."/>
            <person name="Daum C."/>
            <person name="Northen T.R."/>
            <person name="Ramamoorthy G."/>
            <person name="Schmitz R.J."/>
            <person name="Gryganskyi A."/>
            <person name="Culley D."/>
            <person name="Magnuson J."/>
            <person name="James T.Y."/>
            <person name="O'Malley M.A."/>
            <person name="Stajich J.E."/>
            <person name="Spatafora J.W."/>
            <person name="Visel A."/>
            <person name="Grigoriev I.V."/>
        </authorList>
    </citation>
    <scope>NUCLEOTIDE SEQUENCE [LARGE SCALE GENOMIC DNA]</scope>
    <source>
        <strain evidence="3 4">NRRL Y-17943</strain>
    </source>
</reference>
<feature type="region of interest" description="Disordered" evidence="1">
    <location>
        <begin position="139"/>
        <end position="188"/>
    </location>
</feature>
<dbReference type="RefSeq" id="XP_021873756.1">
    <property type="nucleotide sequence ID" value="XM_022012271.1"/>
</dbReference>
<feature type="compositionally biased region" description="Low complexity" evidence="1">
    <location>
        <begin position="154"/>
        <end position="164"/>
    </location>
</feature>
<evidence type="ECO:0000256" key="1">
    <source>
        <dbReference type="SAM" id="MobiDB-lite"/>
    </source>
</evidence>